<dbReference type="EMBL" id="OP765584">
    <property type="protein sequence ID" value="UZT29163.1"/>
    <property type="molecule type" value="Genomic_DNA"/>
</dbReference>
<dbReference type="Pfam" id="PF03382">
    <property type="entry name" value="DUF285"/>
    <property type="match status" value="1"/>
</dbReference>
<evidence type="ECO:0000313" key="1">
    <source>
        <dbReference type="EMBL" id="UZT28821.1"/>
    </source>
</evidence>
<protein>
    <submittedName>
        <fullName evidence="2">Surface protein</fullName>
    </submittedName>
</protein>
<accession>A0A9E8G4E1</accession>
<dbReference type="InterPro" id="IPR005046">
    <property type="entry name" value="DUF285"/>
</dbReference>
<sequence length="1088" mass="125712">MSSNSTIKFYKNNNIELSGNFIELSSNFVERNTNKIFLVLKKDNKNYISITRKNIDNNISKKNKKIFFSKSNTNNNIVSGFNSYSSTTPINLPQNNYLFNSNEISNNSTAILNYKLYELTKGNTSIPQLNLGDISNGLLKNLKNFNTIDDIQYKKNSYFSLDKFIGSDNSNIIQNVTYYRPTSISFDLYSFHNQLKDIYEFNFNENLTFPPDISSSLINCIAYSPEFNIYVILINYQISAEESSASYCIIDTSNIYTINHESLFINPLPYNISFGNSIIWSSEFSKFIIKGTSHLSENRLDRITIASSTYIDISNYVIHWNIDNELLEDNLTMDVIHYGSGESWNQLYIDNCNNYLIMTGEIWNNGGWYNIGNITKESVIFNNVQGYRVEGFHYISNMIFISSINKYFILGIDDTRIQNQQSNNPTHYNNAKWAYGSLDYNHTFTPDSSGILHNIINRAYDCIYIEKYNRIYGLGEYRDFTTPDKGVLLQWNVNSSDISFDMSYIFPHTNSQFRLNQISDNLIVTCGKTIIENTNKFKGSYNKIYLEINGDICNNLIISGHLPVDQESIFLNFAYNNDINQSSIIFAGGSSTIQGGIASVYNIEISNTLLSTDICNQSLYLSYAFKQKNNNTDESFYLIENPRDFILQSNPIDRNLYQLTTDRFSIDYDFLTPEYEIFSEKLKLIPTNYNGIIPFTEKNIDLYLKNNKYILHYNNKIIPMQNIHLTYDGDTDELIVKSLNRFFIGEVSGKFKLKFFDEFSEYEFQSTDLDVKFNIICNPNLCPLPSLPDRRQMSYRIGSMGSFRMQFSNNIQNAHKRTAGRRTVFIDQTKQLRVNNNNQNNNKQIVLSDYFYNLNNLKNWNYESIRLILNLKDYNYQIINNQISSERKNIPNPFLGMNDVINSMNALFKDADISINPDISHWNVSSITNMVDMFKNSKSITGEFIKTWDVSNVEEMGGMFYNARSFIADLSYWNVEKVNTMNNMFEGTPYFTGEGLQYWDISQTTTMFSIFENSAFNTDISNWNITRTFSLINSHNYEDIHDMFAGCNHLSESNRNSIITGWTNTLQDNGFTLDIINAALYAVGLSIT</sequence>
<organism evidence="2">
    <name type="scientific">Nucleocytoviricota sp</name>
    <dbReference type="NCBI Taxonomy" id="2809609"/>
    <lineage>
        <taxon>Viruses</taxon>
        <taxon>Varidnaviria</taxon>
        <taxon>Bamfordvirae</taxon>
        <taxon>Nucleocytoviricota</taxon>
    </lineage>
</organism>
<proteinExistence type="predicted"/>
<evidence type="ECO:0000313" key="2">
    <source>
        <dbReference type="EMBL" id="UZT29163.1"/>
    </source>
</evidence>
<reference evidence="2" key="1">
    <citation type="submission" date="2022-11" db="EMBL/GenBank/DDBJ databases">
        <title>Genomics discovery of giant fungal viruses from subsurface oceanic crustal fluids.</title>
        <authorList>
            <person name="Bhattacharjee A.S."/>
            <person name="Schulz F."/>
            <person name="Woyke T."/>
            <person name="Orcutt B.N."/>
            <person name="Matinez Martinez J."/>
        </authorList>
    </citation>
    <scope>NUCLEOTIDE SEQUENCE</scope>
    <source>
        <strain evidence="1">VSAG1.JdFR</strain>
        <strain evidence="2">VSAG8.JdFR</strain>
    </source>
</reference>
<dbReference type="EMBL" id="OP765507">
    <property type="protein sequence ID" value="UZT28821.1"/>
    <property type="molecule type" value="Genomic_DNA"/>
</dbReference>
<name>A0A9E8G4E1_9VIRU</name>